<keyword evidence="2" id="KW-0231">Viral genome packaging</keyword>
<dbReference type="AlphaFoldDB" id="A0A4R2T2D7"/>
<evidence type="ECO:0000256" key="1">
    <source>
        <dbReference type="ARBA" id="ARBA00022612"/>
    </source>
</evidence>
<dbReference type="EMBL" id="SLYB01000009">
    <property type="protein sequence ID" value="TCP95336.1"/>
    <property type="molecule type" value="Genomic_DNA"/>
</dbReference>
<dbReference type="InterPro" id="IPR052404">
    <property type="entry name" value="SPP1-like_terminase"/>
</dbReference>
<evidence type="ECO:0000256" key="2">
    <source>
        <dbReference type="ARBA" id="ARBA00023219"/>
    </source>
</evidence>
<protein>
    <submittedName>
        <fullName evidence="4">Terminase small subunit</fullName>
    </submittedName>
</protein>
<name>A0A4R2T2D7_9PAST</name>
<dbReference type="Proteomes" id="UP000295763">
    <property type="component" value="Unassembled WGS sequence"/>
</dbReference>
<dbReference type="RefSeq" id="WP_207896732.1">
    <property type="nucleotide sequence ID" value="NZ_SLYB01000009.1"/>
</dbReference>
<evidence type="ECO:0000313" key="5">
    <source>
        <dbReference type="Proteomes" id="UP000295763"/>
    </source>
</evidence>
<dbReference type="InterPro" id="IPR005335">
    <property type="entry name" value="Terminase_ssu"/>
</dbReference>
<feature type="coiled-coil region" evidence="3">
    <location>
        <begin position="63"/>
        <end position="90"/>
    </location>
</feature>
<evidence type="ECO:0000256" key="3">
    <source>
        <dbReference type="SAM" id="Coils"/>
    </source>
</evidence>
<reference evidence="4 5" key="1">
    <citation type="submission" date="2019-03" db="EMBL/GenBank/DDBJ databases">
        <title>Genomic Encyclopedia of Type Strains, Phase IV (KMG-IV): sequencing the most valuable type-strain genomes for metagenomic binning, comparative biology and taxonomic classification.</title>
        <authorList>
            <person name="Goeker M."/>
        </authorList>
    </citation>
    <scope>NUCLEOTIDE SEQUENCE [LARGE SCALE GENOMIC DNA]</scope>
    <source>
        <strain evidence="4 5">DSM 28404</strain>
    </source>
</reference>
<dbReference type="Gene3D" id="1.10.10.1400">
    <property type="entry name" value="Terminase, small subunit, N-terminal DNA-binding domain, HTH motif"/>
    <property type="match status" value="1"/>
</dbReference>
<organism evidence="4 5">
    <name type="scientific">Cricetibacter osteomyelitidis</name>
    <dbReference type="NCBI Taxonomy" id="1521931"/>
    <lineage>
        <taxon>Bacteria</taxon>
        <taxon>Pseudomonadati</taxon>
        <taxon>Pseudomonadota</taxon>
        <taxon>Gammaproteobacteria</taxon>
        <taxon>Pasteurellales</taxon>
        <taxon>Pasteurellaceae</taxon>
        <taxon>Cricetibacter</taxon>
    </lineage>
</organism>
<dbReference type="Pfam" id="PF03592">
    <property type="entry name" value="Terminase_2"/>
    <property type="match status" value="1"/>
</dbReference>
<dbReference type="PANTHER" id="PTHR41328:SF2">
    <property type="entry name" value="TERMINASE SMALL SUBUNIT"/>
    <property type="match status" value="1"/>
</dbReference>
<dbReference type="GO" id="GO:0051276">
    <property type="term" value="P:chromosome organization"/>
    <property type="evidence" value="ECO:0007669"/>
    <property type="project" value="InterPro"/>
</dbReference>
<keyword evidence="3" id="KW-0175">Coiled coil</keyword>
<dbReference type="PANTHER" id="PTHR41328">
    <property type="entry name" value="TERMINASE SMALL SUBUNIT-RELATED"/>
    <property type="match status" value="1"/>
</dbReference>
<sequence>MELTPKQDNFCLKYVETGNASEAYRQAYNAENMKSETVNRKASELLENGKITARIDELQAEHRERHKLTVDDLLHELETARKQALELNQCSVAVSATMGKAKLLGLDKQKVEVEEINKADFPTEIRLVAPDFEDWSEAAKEMFKRGKDNAKC</sequence>
<gene>
    <name evidence="4" type="ORF">EDC44_10928</name>
</gene>
<keyword evidence="5" id="KW-1185">Reference proteome</keyword>
<accession>A0A4R2T2D7</accession>
<keyword evidence="1" id="KW-1188">Viral release from host cell</keyword>
<comment type="caution">
    <text evidence="4">The sequence shown here is derived from an EMBL/GenBank/DDBJ whole genome shotgun (WGS) entry which is preliminary data.</text>
</comment>
<proteinExistence type="predicted"/>
<evidence type="ECO:0000313" key="4">
    <source>
        <dbReference type="EMBL" id="TCP95336.1"/>
    </source>
</evidence>
<dbReference type="InterPro" id="IPR038713">
    <property type="entry name" value="Terminase_Gp1_N_sf"/>
</dbReference>